<comment type="caution">
    <text evidence="1">The sequence shown here is derived from an EMBL/GenBank/DDBJ whole genome shotgun (WGS) entry which is preliminary data.</text>
</comment>
<reference evidence="1 2" key="1">
    <citation type="submission" date="2024-06" db="EMBL/GenBank/DDBJ databases">
        <title>Genomic Encyclopedia of Type Strains, Phase IV (KMG-IV): sequencing the most valuable type-strain genomes for metagenomic binning, comparative biology and taxonomic classification.</title>
        <authorList>
            <person name="Goeker M."/>
        </authorList>
    </citation>
    <scope>NUCLEOTIDE SEQUENCE [LARGE SCALE GENOMIC DNA]</scope>
    <source>
        <strain evidence="1 2">DSM 100022</strain>
    </source>
</reference>
<evidence type="ECO:0000313" key="2">
    <source>
        <dbReference type="Proteomes" id="UP001549204"/>
    </source>
</evidence>
<sequence length="213" mass="23106">MRRDLAFCYRLYRPVESSGECLFLLHGSGVDETTLVALARQIAPRAVLVAVRGRIAQEDGFRWFARITPTRFEQQSIRTEADAFAGFISEAAKRHGLDLSRTIFLGYSNGANLVSSVMLLHPGLIERAALLRPMPVLDEVPPADLSKAHVLIIAGAADITYAPFAPALIAALEAHGPEIEARTIASGHEIGDQDAEIVRQWLADPAIAIAQAN</sequence>
<dbReference type="EMBL" id="JBEPMC010000011">
    <property type="protein sequence ID" value="MET3582229.1"/>
    <property type="molecule type" value="Genomic_DNA"/>
</dbReference>
<dbReference type="Proteomes" id="UP001549204">
    <property type="component" value="Unassembled WGS sequence"/>
</dbReference>
<evidence type="ECO:0000313" key="1">
    <source>
        <dbReference type="EMBL" id="MET3582229.1"/>
    </source>
</evidence>
<name>A0ABV2GVA7_9HYPH</name>
<organism evidence="1 2">
    <name type="scientific">Mesorhizobium robiniae</name>
    <dbReference type="NCBI Taxonomy" id="559315"/>
    <lineage>
        <taxon>Bacteria</taxon>
        <taxon>Pseudomonadati</taxon>
        <taxon>Pseudomonadota</taxon>
        <taxon>Alphaproteobacteria</taxon>
        <taxon>Hyphomicrobiales</taxon>
        <taxon>Phyllobacteriaceae</taxon>
        <taxon>Mesorhizobium</taxon>
    </lineage>
</organism>
<keyword evidence="2" id="KW-1185">Reference proteome</keyword>
<dbReference type="Gene3D" id="3.40.50.1820">
    <property type="entry name" value="alpha/beta hydrolase"/>
    <property type="match status" value="1"/>
</dbReference>
<proteinExistence type="predicted"/>
<accession>A0ABV2GVA7</accession>
<dbReference type="SUPFAM" id="SSF53474">
    <property type="entry name" value="alpha/beta-Hydrolases"/>
    <property type="match status" value="1"/>
</dbReference>
<dbReference type="InterPro" id="IPR029058">
    <property type="entry name" value="AB_hydrolase_fold"/>
</dbReference>
<protein>
    <submittedName>
        <fullName evidence="1">Phospholipase/carboxylesterase</fullName>
    </submittedName>
</protein>
<gene>
    <name evidence="1" type="ORF">ABID19_005288</name>
</gene>